<sequence>MADEATAAATATTATIGDKAQLAAVAAPPVAESPELDAPVVVEPGPATKKAKPDLTAEQRKIESKRGDRRRALEQRKRDVAAAEEWQRAAEQLLQLKTEAKANVMQEHAMLFYGHAALAQHLILPGAGTASGGGPRP</sequence>
<feature type="region of interest" description="Disordered" evidence="1">
    <location>
        <begin position="40"/>
        <end position="79"/>
    </location>
</feature>
<proteinExistence type="predicted"/>
<organism evidence="2 3">
    <name type="scientific">Lolium multiflorum</name>
    <name type="common">Italian ryegrass</name>
    <name type="synonym">Lolium perenne subsp. multiflorum</name>
    <dbReference type="NCBI Taxonomy" id="4521"/>
    <lineage>
        <taxon>Eukaryota</taxon>
        <taxon>Viridiplantae</taxon>
        <taxon>Streptophyta</taxon>
        <taxon>Embryophyta</taxon>
        <taxon>Tracheophyta</taxon>
        <taxon>Spermatophyta</taxon>
        <taxon>Magnoliopsida</taxon>
        <taxon>Liliopsida</taxon>
        <taxon>Poales</taxon>
        <taxon>Poaceae</taxon>
        <taxon>BOP clade</taxon>
        <taxon>Pooideae</taxon>
        <taxon>Poodae</taxon>
        <taxon>Poeae</taxon>
        <taxon>Poeae Chloroplast Group 2 (Poeae type)</taxon>
        <taxon>Loliodinae</taxon>
        <taxon>Loliinae</taxon>
        <taxon>Lolium</taxon>
    </lineage>
</organism>
<reference evidence="2" key="1">
    <citation type="submission" date="2023-07" db="EMBL/GenBank/DDBJ databases">
        <title>A chromosome-level genome assembly of Lolium multiflorum.</title>
        <authorList>
            <person name="Chen Y."/>
            <person name="Copetti D."/>
            <person name="Kolliker R."/>
            <person name="Studer B."/>
        </authorList>
    </citation>
    <scope>NUCLEOTIDE SEQUENCE</scope>
    <source>
        <strain evidence="2">02402/16</strain>
        <tissue evidence="2">Leaf</tissue>
    </source>
</reference>
<evidence type="ECO:0000313" key="2">
    <source>
        <dbReference type="EMBL" id="KAK1611695.1"/>
    </source>
</evidence>
<accession>A0AAD8R0B5</accession>
<dbReference type="AlphaFoldDB" id="A0AAD8R0B5"/>
<dbReference type="Proteomes" id="UP001231189">
    <property type="component" value="Unassembled WGS sequence"/>
</dbReference>
<protein>
    <submittedName>
        <fullName evidence="2">Uncharacterized protein</fullName>
    </submittedName>
</protein>
<comment type="caution">
    <text evidence="2">The sequence shown here is derived from an EMBL/GenBank/DDBJ whole genome shotgun (WGS) entry which is preliminary data.</text>
</comment>
<evidence type="ECO:0000256" key="1">
    <source>
        <dbReference type="SAM" id="MobiDB-lite"/>
    </source>
</evidence>
<keyword evidence="3" id="KW-1185">Reference proteome</keyword>
<dbReference type="EMBL" id="JAUUTY010000007">
    <property type="protein sequence ID" value="KAK1611695.1"/>
    <property type="molecule type" value="Genomic_DNA"/>
</dbReference>
<evidence type="ECO:0000313" key="3">
    <source>
        <dbReference type="Proteomes" id="UP001231189"/>
    </source>
</evidence>
<name>A0AAD8R0B5_LOLMU</name>
<gene>
    <name evidence="2" type="ORF">QYE76_035368</name>
</gene>
<feature type="compositionally biased region" description="Basic and acidic residues" evidence="1">
    <location>
        <begin position="51"/>
        <end position="79"/>
    </location>
</feature>